<reference evidence="3 4" key="1">
    <citation type="submission" date="2022-11" db="UniProtKB">
        <authorList>
            <consortium name="WormBaseParasite"/>
        </authorList>
    </citation>
    <scope>IDENTIFICATION</scope>
</reference>
<dbReference type="AlphaFoldDB" id="A0A914VBY1"/>
<evidence type="ECO:0000313" key="2">
    <source>
        <dbReference type="Proteomes" id="UP000887566"/>
    </source>
</evidence>
<organism evidence="2 3">
    <name type="scientific">Plectus sambesii</name>
    <dbReference type="NCBI Taxonomy" id="2011161"/>
    <lineage>
        <taxon>Eukaryota</taxon>
        <taxon>Metazoa</taxon>
        <taxon>Ecdysozoa</taxon>
        <taxon>Nematoda</taxon>
        <taxon>Chromadorea</taxon>
        <taxon>Plectida</taxon>
        <taxon>Plectina</taxon>
        <taxon>Plectoidea</taxon>
        <taxon>Plectidae</taxon>
        <taxon>Plectus</taxon>
    </lineage>
</organism>
<dbReference type="Proteomes" id="UP000887566">
    <property type="component" value="Unplaced"/>
</dbReference>
<proteinExistence type="predicted"/>
<dbReference type="WBParaSite" id="PSAMB.scaffold78size84887.g1420.t1">
    <property type="protein sequence ID" value="PSAMB.scaffold78size84887.g1420.t1"/>
    <property type="gene ID" value="PSAMB.scaffold78size84887.g1420"/>
</dbReference>
<protein>
    <submittedName>
        <fullName evidence="3 4">Uncharacterized protein</fullName>
    </submittedName>
</protein>
<name>A0A914VBY1_9BILA</name>
<evidence type="ECO:0000313" key="3">
    <source>
        <dbReference type="WBParaSite" id="PSAMB.scaffold1794size30516.g14951.t1"/>
    </source>
</evidence>
<evidence type="ECO:0000313" key="4">
    <source>
        <dbReference type="WBParaSite" id="PSAMB.scaffold78size84887.g1420.t1"/>
    </source>
</evidence>
<feature type="compositionally biased region" description="Basic and acidic residues" evidence="1">
    <location>
        <begin position="46"/>
        <end position="55"/>
    </location>
</feature>
<dbReference type="WBParaSite" id="PSAMB.scaffold1794size30516.g14951.t1">
    <property type="protein sequence ID" value="PSAMB.scaffold1794size30516.g14951.t1"/>
    <property type="gene ID" value="PSAMB.scaffold1794size30516.g14951"/>
</dbReference>
<sequence length="85" mass="9808">MAIAFPPNSPMEAAEFFGAKDGEKDKQLSPPEFVKTPNRSISYNADGRKLHDGIPEEEHEPDELWKKIFTRQFYSDIYTRLKGTF</sequence>
<feature type="region of interest" description="Disordered" evidence="1">
    <location>
        <begin position="19"/>
        <end position="55"/>
    </location>
</feature>
<evidence type="ECO:0000256" key="1">
    <source>
        <dbReference type="SAM" id="MobiDB-lite"/>
    </source>
</evidence>
<accession>A0A914VBY1</accession>
<keyword evidence="2" id="KW-1185">Reference proteome</keyword>